<evidence type="ECO:0000256" key="10">
    <source>
        <dbReference type="ARBA" id="ARBA00024849"/>
    </source>
</evidence>
<dbReference type="SUPFAM" id="SSF54534">
    <property type="entry name" value="FKBP-like"/>
    <property type="match status" value="1"/>
</dbReference>
<evidence type="ECO:0000256" key="13">
    <source>
        <dbReference type="PROSITE-ProRule" id="PRU00277"/>
    </source>
</evidence>
<dbReference type="FunFam" id="3.10.50.40:FF:000001">
    <property type="entry name" value="Trigger factor"/>
    <property type="match status" value="1"/>
</dbReference>
<dbReference type="GO" id="GO:0015031">
    <property type="term" value="P:protein transport"/>
    <property type="evidence" value="ECO:0007669"/>
    <property type="project" value="UniProtKB-UniRule"/>
</dbReference>
<evidence type="ECO:0000256" key="14">
    <source>
        <dbReference type="RuleBase" id="RU003914"/>
    </source>
</evidence>
<evidence type="ECO:0000256" key="6">
    <source>
        <dbReference type="ARBA" id="ARBA00023110"/>
    </source>
</evidence>
<dbReference type="GO" id="GO:0051301">
    <property type="term" value="P:cell division"/>
    <property type="evidence" value="ECO:0007669"/>
    <property type="project" value="UniProtKB-KW"/>
</dbReference>
<dbReference type="GO" id="GO:0051083">
    <property type="term" value="P:'de novo' cotranslational protein folding"/>
    <property type="evidence" value="ECO:0007669"/>
    <property type="project" value="TreeGrafter"/>
</dbReference>
<organism evidence="16 17">
    <name type="scientific">Clostridium pasteurianum BC1</name>
    <dbReference type="NCBI Taxonomy" id="86416"/>
    <lineage>
        <taxon>Bacteria</taxon>
        <taxon>Bacillati</taxon>
        <taxon>Bacillota</taxon>
        <taxon>Clostridia</taxon>
        <taxon>Eubacteriales</taxon>
        <taxon>Clostridiaceae</taxon>
        <taxon>Clostridium</taxon>
    </lineage>
</organism>
<dbReference type="GO" id="GO:0044183">
    <property type="term" value="F:protein folding chaperone"/>
    <property type="evidence" value="ECO:0007669"/>
    <property type="project" value="TreeGrafter"/>
</dbReference>
<name>R4K4D7_CLOPA</name>
<gene>
    <name evidence="12" type="primary">tig</name>
    <name evidence="16" type="ORF">Clopa_1635</name>
</gene>
<evidence type="ECO:0000256" key="7">
    <source>
        <dbReference type="ARBA" id="ARBA00023186"/>
    </source>
</evidence>
<dbReference type="SUPFAM" id="SSF109998">
    <property type="entry name" value="Triger factor/SurA peptide-binding domain-like"/>
    <property type="match status" value="1"/>
</dbReference>
<dbReference type="InterPro" id="IPR008881">
    <property type="entry name" value="Trigger_fac_ribosome-bd_bac"/>
</dbReference>
<dbReference type="InterPro" id="IPR036611">
    <property type="entry name" value="Trigger_fac_ribosome-bd_sf"/>
</dbReference>
<proteinExistence type="inferred from homology"/>
<dbReference type="HAMAP" id="MF_00303">
    <property type="entry name" value="Trigger_factor_Tig"/>
    <property type="match status" value="1"/>
</dbReference>
<dbReference type="KEGG" id="cpas:Clopa_1635"/>
<dbReference type="RefSeq" id="WP_015614880.1">
    <property type="nucleotide sequence ID" value="NC_021182.1"/>
</dbReference>
<keyword evidence="9 12" id="KW-0131">Cell cycle</keyword>
<dbReference type="InterPro" id="IPR001179">
    <property type="entry name" value="PPIase_FKBP_dom"/>
</dbReference>
<dbReference type="InterPro" id="IPR008880">
    <property type="entry name" value="Trigger_fac_C"/>
</dbReference>
<dbReference type="AlphaFoldDB" id="R4K4D7"/>
<dbReference type="GO" id="GO:0003755">
    <property type="term" value="F:peptidyl-prolyl cis-trans isomerase activity"/>
    <property type="evidence" value="ECO:0007669"/>
    <property type="project" value="UniProtKB-UniRule"/>
</dbReference>
<dbReference type="PANTHER" id="PTHR30560">
    <property type="entry name" value="TRIGGER FACTOR CHAPERONE AND PEPTIDYL-PROLYL CIS/TRANS ISOMERASE"/>
    <property type="match status" value="1"/>
</dbReference>
<dbReference type="GO" id="GO:0043335">
    <property type="term" value="P:protein unfolding"/>
    <property type="evidence" value="ECO:0007669"/>
    <property type="project" value="TreeGrafter"/>
</dbReference>
<dbReference type="SUPFAM" id="SSF102735">
    <property type="entry name" value="Trigger factor ribosome-binding domain"/>
    <property type="match status" value="1"/>
</dbReference>
<evidence type="ECO:0000313" key="16">
    <source>
        <dbReference type="EMBL" id="AGK96561.1"/>
    </source>
</evidence>
<dbReference type="EC" id="5.2.1.8" evidence="3 12"/>
<dbReference type="InterPro" id="IPR037041">
    <property type="entry name" value="Trigger_fac_C_sf"/>
</dbReference>
<evidence type="ECO:0000256" key="5">
    <source>
        <dbReference type="ARBA" id="ARBA00022618"/>
    </source>
</evidence>
<dbReference type="eggNOG" id="COG0544">
    <property type="taxonomic scope" value="Bacteria"/>
</dbReference>
<dbReference type="OrthoDB" id="9767721at2"/>
<dbReference type="PIRSF" id="PIRSF003095">
    <property type="entry name" value="Trigger_factor"/>
    <property type="match status" value="1"/>
</dbReference>
<evidence type="ECO:0000313" key="17">
    <source>
        <dbReference type="Proteomes" id="UP000013523"/>
    </source>
</evidence>
<feature type="domain" description="PPIase FKBP-type" evidence="15">
    <location>
        <begin position="164"/>
        <end position="249"/>
    </location>
</feature>
<dbReference type="HOGENOM" id="CLU_033058_3_2_9"/>
<evidence type="ECO:0000256" key="2">
    <source>
        <dbReference type="ARBA" id="ARBA00005464"/>
    </source>
</evidence>
<dbReference type="NCBIfam" id="TIGR00115">
    <property type="entry name" value="tig"/>
    <property type="match status" value="1"/>
</dbReference>
<keyword evidence="5 12" id="KW-0132">Cell division</keyword>
<evidence type="ECO:0000256" key="9">
    <source>
        <dbReference type="ARBA" id="ARBA00023306"/>
    </source>
</evidence>
<evidence type="ECO:0000256" key="12">
    <source>
        <dbReference type="HAMAP-Rule" id="MF_00303"/>
    </source>
</evidence>
<dbReference type="Gene3D" id="1.10.3120.10">
    <property type="entry name" value="Trigger factor, C-terminal domain"/>
    <property type="match status" value="1"/>
</dbReference>
<comment type="domain">
    <text evidence="12">Consists of 3 domains; the N-terminus binds the ribosome, the middle domain has PPIase activity, while the C-terminus has intrinsic chaperone activity on its own.</text>
</comment>
<reference evidence="16 17" key="1">
    <citation type="submission" date="2012-01" db="EMBL/GenBank/DDBJ databases">
        <title>Complete sequence of chromosome of Clostridium pasteurianum BC1.</title>
        <authorList>
            <consortium name="US DOE Joint Genome Institute"/>
            <person name="Lucas S."/>
            <person name="Han J."/>
            <person name="Lapidus A."/>
            <person name="Cheng J.-F."/>
            <person name="Goodwin L."/>
            <person name="Pitluck S."/>
            <person name="Peters L."/>
            <person name="Mikhailova N."/>
            <person name="Teshima H."/>
            <person name="Detter J.C."/>
            <person name="Han C."/>
            <person name="Tapia R."/>
            <person name="Land M."/>
            <person name="Hauser L."/>
            <person name="Kyrpides N."/>
            <person name="Ivanova N."/>
            <person name="Pagani I."/>
            <person name="Dunn J."/>
            <person name="Taghavi S."/>
            <person name="Francis A."/>
            <person name="van der Lelie D."/>
            <person name="Woyke T."/>
        </authorList>
    </citation>
    <scope>NUCLEOTIDE SEQUENCE [LARGE SCALE GENOMIC DNA]</scope>
    <source>
        <strain evidence="16 17">BC1</strain>
    </source>
</reference>
<dbReference type="PATRIC" id="fig|86416.3.peg.1610"/>
<keyword evidence="17" id="KW-1185">Reference proteome</keyword>
<keyword evidence="8 12" id="KW-0413">Isomerase</keyword>
<protein>
    <recommendedName>
        <fullName evidence="4 12">Trigger factor</fullName>
        <shortName evidence="12">TF</shortName>
        <ecNumber evidence="3 12">5.2.1.8</ecNumber>
    </recommendedName>
    <alternativeName>
        <fullName evidence="11 12">PPIase</fullName>
    </alternativeName>
</protein>
<comment type="subcellular location">
    <subcellularLocation>
        <location evidence="12">Cytoplasm</location>
    </subcellularLocation>
    <text evidence="12">About half TF is bound to the ribosome near the polypeptide exit tunnel while the other half is free in the cytoplasm.</text>
</comment>
<keyword evidence="6 12" id="KW-0697">Rotamase</keyword>
<dbReference type="Pfam" id="PF05698">
    <property type="entry name" value="Trigger_C"/>
    <property type="match status" value="1"/>
</dbReference>
<dbReference type="Proteomes" id="UP000013523">
    <property type="component" value="Chromosome"/>
</dbReference>
<evidence type="ECO:0000256" key="8">
    <source>
        <dbReference type="ARBA" id="ARBA00023235"/>
    </source>
</evidence>
<dbReference type="InterPro" id="IPR046357">
    <property type="entry name" value="PPIase_dom_sf"/>
</dbReference>
<dbReference type="EMBL" id="CP003261">
    <property type="protein sequence ID" value="AGK96561.1"/>
    <property type="molecule type" value="Genomic_DNA"/>
</dbReference>
<comment type="catalytic activity">
    <reaction evidence="1 12 13">
        <text>[protein]-peptidylproline (omega=180) = [protein]-peptidylproline (omega=0)</text>
        <dbReference type="Rhea" id="RHEA:16237"/>
        <dbReference type="Rhea" id="RHEA-COMP:10747"/>
        <dbReference type="Rhea" id="RHEA-COMP:10748"/>
        <dbReference type="ChEBI" id="CHEBI:83833"/>
        <dbReference type="ChEBI" id="CHEBI:83834"/>
        <dbReference type="EC" id="5.2.1.8"/>
    </reaction>
</comment>
<evidence type="ECO:0000256" key="1">
    <source>
        <dbReference type="ARBA" id="ARBA00000971"/>
    </source>
</evidence>
<keyword evidence="12" id="KW-0963">Cytoplasm</keyword>
<keyword evidence="7 12" id="KW-0143">Chaperone</keyword>
<dbReference type="PROSITE" id="PS50059">
    <property type="entry name" value="FKBP_PPIASE"/>
    <property type="match status" value="1"/>
</dbReference>
<comment type="similarity">
    <text evidence="2 12 14">Belongs to the FKBP-type PPIase family. Tig subfamily.</text>
</comment>
<evidence type="ECO:0000259" key="15">
    <source>
        <dbReference type="PROSITE" id="PS50059"/>
    </source>
</evidence>
<dbReference type="GO" id="GO:0043022">
    <property type="term" value="F:ribosome binding"/>
    <property type="evidence" value="ECO:0007669"/>
    <property type="project" value="TreeGrafter"/>
</dbReference>
<comment type="function">
    <text evidence="10 12">Involved in protein export. Acts as a chaperone by maintaining the newly synthesized protein in an open conformation. Functions as a peptidyl-prolyl cis-trans isomerase.</text>
</comment>
<evidence type="ECO:0000256" key="3">
    <source>
        <dbReference type="ARBA" id="ARBA00013194"/>
    </source>
</evidence>
<accession>R4K4D7</accession>
<evidence type="ECO:0000256" key="11">
    <source>
        <dbReference type="ARBA" id="ARBA00029986"/>
    </source>
</evidence>
<dbReference type="InterPro" id="IPR027304">
    <property type="entry name" value="Trigger_fact/SurA_dom_sf"/>
</dbReference>
<dbReference type="STRING" id="86416.Clopa_1635"/>
<dbReference type="Gene3D" id="3.30.70.1050">
    <property type="entry name" value="Trigger factor ribosome-binding domain"/>
    <property type="match status" value="1"/>
</dbReference>
<dbReference type="Pfam" id="PF05697">
    <property type="entry name" value="Trigger_N"/>
    <property type="match status" value="1"/>
</dbReference>
<dbReference type="Gene3D" id="3.10.50.40">
    <property type="match status" value="1"/>
</dbReference>
<dbReference type="Pfam" id="PF00254">
    <property type="entry name" value="FKBP_C"/>
    <property type="match status" value="1"/>
</dbReference>
<sequence length="431" mass="48918">MNAKMEKVENNVVKFEITVEAEKFNEAVEKAYKKNKTKYNIPGFRKGKAPLSIIKQYYGEGVFYEDAVNFCCDDTYPVALEENNIKPVDYPQIDVVEIGSGKDFVYTAKVTVTPEVELGQYEGVEVKKVEYPVTDEDIENELKSTQEKNARIETKEEDGIVENGNIAVIDFKGFVDGVAFEGGEGTDYSLEIGSGAFIDNFEDQLVGLKKGETKEVEVTFPEEYGKEELNGKKATFTVTIKEIKIKELPEIDDEFVKEVSEFDTLDELKKDIRTKKEESDNARAKAEYEDHVVDAVCDNAKVDIPEIMVKNETDQMIKELETKLKYQGLDLESYYKFTNSSEEKVRDYMKETAEKRVKTRLVIEKIATVVDVKPTEEELLEKATEAAKQYGTKDIEKMAKLLLDAQRPMLEQDLTNGKVIDLLVNSSKAID</sequence>
<evidence type="ECO:0000256" key="4">
    <source>
        <dbReference type="ARBA" id="ARBA00016902"/>
    </source>
</evidence>
<dbReference type="GO" id="GO:0005737">
    <property type="term" value="C:cytoplasm"/>
    <property type="evidence" value="ECO:0007669"/>
    <property type="project" value="UniProtKB-SubCell"/>
</dbReference>
<dbReference type="InterPro" id="IPR005215">
    <property type="entry name" value="Trig_fac"/>
</dbReference>
<dbReference type="PANTHER" id="PTHR30560:SF3">
    <property type="entry name" value="TRIGGER FACTOR-LIKE PROTEIN TIG, CHLOROPLASTIC"/>
    <property type="match status" value="1"/>
</dbReference>